<accession>D0WIN7</accession>
<keyword evidence="2" id="KW-1185">Reference proteome</keyword>
<dbReference type="HOGENOM" id="CLU_3140741_0_0_11"/>
<dbReference type="Proteomes" id="UP000006001">
    <property type="component" value="Unassembled WGS sequence"/>
</dbReference>
<protein>
    <submittedName>
        <fullName evidence="1">Uncharacterized protein</fullName>
    </submittedName>
</protein>
<evidence type="ECO:0000313" key="2">
    <source>
        <dbReference type="Proteomes" id="UP000006001"/>
    </source>
</evidence>
<dbReference type="STRING" id="649764.HMPREF0762_01712"/>
<proteinExistence type="predicted"/>
<dbReference type="AlphaFoldDB" id="D0WIN7"/>
<dbReference type="EMBL" id="ACUX02000017">
    <property type="protein sequence ID" value="EEZ60636.1"/>
    <property type="molecule type" value="Genomic_DNA"/>
</dbReference>
<reference evidence="1" key="1">
    <citation type="submission" date="2009-10" db="EMBL/GenBank/DDBJ databases">
        <authorList>
            <person name="Weinstock G."/>
            <person name="Sodergren E."/>
            <person name="Clifton S."/>
            <person name="Fulton L."/>
            <person name="Fulton B."/>
            <person name="Courtney L."/>
            <person name="Fronick C."/>
            <person name="Harrison M."/>
            <person name="Strong C."/>
            <person name="Farmer C."/>
            <person name="Delahaunty K."/>
            <person name="Markovic C."/>
            <person name="Hall O."/>
            <person name="Minx P."/>
            <person name="Tomlinson C."/>
            <person name="Mitreva M."/>
            <person name="Nelson J."/>
            <person name="Hou S."/>
            <person name="Wollam A."/>
            <person name="Pepin K.H."/>
            <person name="Johnson M."/>
            <person name="Bhonagiri V."/>
            <person name="Nash W.E."/>
            <person name="Warren W."/>
            <person name="Chinwalla A."/>
            <person name="Mardis E.R."/>
            <person name="Wilson R.K."/>
        </authorList>
    </citation>
    <scope>NUCLEOTIDE SEQUENCE [LARGE SCALE GENOMIC DNA]</scope>
    <source>
        <strain evidence="1">ATCC 700122</strain>
    </source>
</reference>
<sequence>MTAPRLDTQLASKDVDVAFFVMPNPPFFYSSMPGIFRGYLDFFGRQREH</sequence>
<organism evidence="1 2">
    <name type="scientific">Slackia exigua (strain ATCC 700122 / DSM 15923 / CIP 105133 / JCM 11022 / KCTC 5966 / S-7)</name>
    <dbReference type="NCBI Taxonomy" id="649764"/>
    <lineage>
        <taxon>Bacteria</taxon>
        <taxon>Bacillati</taxon>
        <taxon>Actinomycetota</taxon>
        <taxon>Coriobacteriia</taxon>
        <taxon>Eggerthellales</taxon>
        <taxon>Eggerthellaceae</taxon>
        <taxon>Slackia</taxon>
    </lineage>
</organism>
<gene>
    <name evidence="1" type="ORF">HMPREF0762_01712</name>
</gene>
<comment type="caution">
    <text evidence="1">The sequence shown here is derived from an EMBL/GenBank/DDBJ whole genome shotgun (WGS) entry which is preliminary data.</text>
</comment>
<name>D0WIN7_SLAES</name>
<evidence type="ECO:0000313" key="1">
    <source>
        <dbReference type="EMBL" id="EEZ60636.1"/>
    </source>
</evidence>